<dbReference type="Proteomes" id="UP000515708">
    <property type="component" value="Chromosome"/>
</dbReference>
<evidence type="ECO:0000256" key="1">
    <source>
        <dbReference type="ARBA" id="ARBA00022491"/>
    </source>
</evidence>
<dbReference type="Pfam" id="PF00440">
    <property type="entry name" value="TetR_N"/>
    <property type="match status" value="1"/>
</dbReference>
<dbReference type="InterPro" id="IPR009057">
    <property type="entry name" value="Homeodomain-like_sf"/>
</dbReference>
<proteinExistence type="predicted"/>
<dbReference type="PROSITE" id="PS50977">
    <property type="entry name" value="HTH_TETR_2"/>
    <property type="match status" value="1"/>
</dbReference>
<dbReference type="SUPFAM" id="SSF48498">
    <property type="entry name" value="Tetracyclin repressor-like, C-terminal domain"/>
    <property type="match status" value="1"/>
</dbReference>
<dbReference type="RefSeq" id="WP_182255022.1">
    <property type="nucleotide sequence ID" value="NZ_CP043732.1"/>
</dbReference>
<evidence type="ECO:0000256" key="5">
    <source>
        <dbReference type="PROSITE-ProRule" id="PRU00335"/>
    </source>
</evidence>
<dbReference type="InterPro" id="IPR036271">
    <property type="entry name" value="Tet_transcr_reg_TetR-rel_C_sf"/>
</dbReference>
<reference evidence="7 8" key="1">
    <citation type="journal article" date="2020" name="Front. Microbiol.">
        <title>Design of Bacterial Strain-Specific qPCR Assays Using NGS Data and Publicly Available Resources and Its Application to Track Biocontrol Strains.</title>
        <authorList>
            <person name="Hernandez I."/>
            <person name="Sant C."/>
            <person name="Martinez R."/>
            <person name="Fernandez C."/>
        </authorList>
    </citation>
    <scope>NUCLEOTIDE SEQUENCE [LARGE SCALE GENOMIC DNA]</scope>
    <source>
        <strain evidence="7 8">B24</strain>
    </source>
</reference>
<gene>
    <name evidence="7" type="ORF">FVO59_04360</name>
</gene>
<keyword evidence="4" id="KW-0804">Transcription</keyword>
<evidence type="ECO:0000256" key="4">
    <source>
        <dbReference type="ARBA" id="ARBA00023163"/>
    </source>
</evidence>
<protein>
    <submittedName>
        <fullName evidence="7">TetR family transcriptional regulator</fullName>
    </submittedName>
</protein>
<dbReference type="InterPro" id="IPR039538">
    <property type="entry name" value="BetI_C"/>
</dbReference>
<dbReference type="EMBL" id="CP043732">
    <property type="protein sequence ID" value="QMU96525.1"/>
    <property type="molecule type" value="Genomic_DNA"/>
</dbReference>
<evidence type="ECO:0000313" key="7">
    <source>
        <dbReference type="EMBL" id="QMU96525.1"/>
    </source>
</evidence>
<accession>A0A7D8AI26</accession>
<dbReference type="SUPFAM" id="SSF46689">
    <property type="entry name" value="Homeodomain-like"/>
    <property type="match status" value="1"/>
</dbReference>
<evidence type="ECO:0000259" key="6">
    <source>
        <dbReference type="PROSITE" id="PS50977"/>
    </source>
</evidence>
<dbReference type="GO" id="GO:0003700">
    <property type="term" value="F:DNA-binding transcription factor activity"/>
    <property type="evidence" value="ECO:0007669"/>
    <property type="project" value="TreeGrafter"/>
</dbReference>
<dbReference type="InterPro" id="IPR050109">
    <property type="entry name" value="HTH-type_TetR-like_transc_reg"/>
</dbReference>
<feature type="DNA-binding region" description="H-T-H motif" evidence="5">
    <location>
        <begin position="38"/>
        <end position="57"/>
    </location>
</feature>
<evidence type="ECO:0000256" key="3">
    <source>
        <dbReference type="ARBA" id="ARBA00023125"/>
    </source>
</evidence>
<keyword evidence="3 5" id="KW-0238">DNA-binding</keyword>
<keyword evidence="2" id="KW-0805">Transcription regulation</keyword>
<keyword evidence="1" id="KW-0678">Repressor</keyword>
<organism evidence="7 8">
    <name type="scientific">Microbacterium esteraromaticum</name>
    <dbReference type="NCBI Taxonomy" id="57043"/>
    <lineage>
        <taxon>Bacteria</taxon>
        <taxon>Bacillati</taxon>
        <taxon>Actinomycetota</taxon>
        <taxon>Actinomycetes</taxon>
        <taxon>Micrococcales</taxon>
        <taxon>Microbacteriaceae</taxon>
        <taxon>Microbacterium</taxon>
    </lineage>
</organism>
<sequence>MSTPATRTRTRKSPQQRSAEIHDAALAVAREEGLSALTLRAVAGRAGVASGLVAHYVESMDELVARTFRELVGAELDEVRAEVSSVSPAPARLARMIETVLGSGHSHITLIWVDAWSLGRGSAALAEAIEEQMAAWQSFIAGVIGEGGDAGYFATEDPPAVGWQILAMLDGIAAHALTRRTDAAAFAERLAQACETLVGARPGSIVAELGGKRAEFGAKQAELGATRA</sequence>
<dbReference type="AlphaFoldDB" id="A0A7D8AI26"/>
<evidence type="ECO:0000313" key="8">
    <source>
        <dbReference type="Proteomes" id="UP000515708"/>
    </source>
</evidence>
<dbReference type="Pfam" id="PF13977">
    <property type="entry name" value="TetR_C_6"/>
    <property type="match status" value="1"/>
</dbReference>
<dbReference type="InterPro" id="IPR001647">
    <property type="entry name" value="HTH_TetR"/>
</dbReference>
<dbReference type="PANTHER" id="PTHR30055:SF234">
    <property type="entry name" value="HTH-TYPE TRANSCRIPTIONAL REGULATOR BETI"/>
    <property type="match status" value="1"/>
</dbReference>
<dbReference type="GO" id="GO:0000976">
    <property type="term" value="F:transcription cis-regulatory region binding"/>
    <property type="evidence" value="ECO:0007669"/>
    <property type="project" value="TreeGrafter"/>
</dbReference>
<evidence type="ECO:0000256" key="2">
    <source>
        <dbReference type="ARBA" id="ARBA00023015"/>
    </source>
</evidence>
<feature type="domain" description="HTH tetR-type" evidence="6">
    <location>
        <begin position="15"/>
        <end position="75"/>
    </location>
</feature>
<dbReference type="PANTHER" id="PTHR30055">
    <property type="entry name" value="HTH-TYPE TRANSCRIPTIONAL REGULATOR RUTR"/>
    <property type="match status" value="1"/>
</dbReference>
<dbReference type="Gene3D" id="1.10.357.10">
    <property type="entry name" value="Tetracycline Repressor, domain 2"/>
    <property type="match status" value="1"/>
</dbReference>
<name>A0A7D8AI26_9MICO</name>